<gene>
    <name evidence="1" type="ORF">MENTE1834_LOCUS26842</name>
</gene>
<keyword evidence="2" id="KW-1185">Reference proteome</keyword>
<accession>A0ACB0ZN73</accession>
<organism evidence="1 2">
    <name type="scientific">Meloidogyne enterolobii</name>
    <name type="common">Root-knot nematode worm</name>
    <name type="synonym">Meloidogyne mayaguensis</name>
    <dbReference type="NCBI Taxonomy" id="390850"/>
    <lineage>
        <taxon>Eukaryota</taxon>
        <taxon>Metazoa</taxon>
        <taxon>Ecdysozoa</taxon>
        <taxon>Nematoda</taxon>
        <taxon>Chromadorea</taxon>
        <taxon>Rhabditida</taxon>
        <taxon>Tylenchina</taxon>
        <taxon>Tylenchomorpha</taxon>
        <taxon>Tylenchoidea</taxon>
        <taxon>Meloidogynidae</taxon>
        <taxon>Meloidogyninae</taxon>
        <taxon>Meloidogyne</taxon>
    </lineage>
</organism>
<proteinExistence type="predicted"/>
<protein>
    <submittedName>
        <fullName evidence="1">Uncharacterized protein</fullName>
    </submittedName>
</protein>
<evidence type="ECO:0000313" key="2">
    <source>
        <dbReference type="Proteomes" id="UP001497535"/>
    </source>
</evidence>
<reference evidence="1" key="1">
    <citation type="submission" date="2023-11" db="EMBL/GenBank/DDBJ databases">
        <authorList>
            <person name="Poullet M."/>
        </authorList>
    </citation>
    <scope>NUCLEOTIDE SEQUENCE</scope>
    <source>
        <strain evidence="1">E1834</strain>
    </source>
</reference>
<name>A0ACB0ZN73_MELEN</name>
<dbReference type="Proteomes" id="UP001497535">
    <property type="component" value="Unassembled WGS sequence"/>
</dbReference>
<sequence>MIFLCHNNSFYVLFCFYGFFSFSSDARFNNDIDGIRVFTRRSTSLLSPIQDASKSVLGLGSNEPGALLYGSAVKLEQKSHSSYEFIRSINPEDMNIAVDQCLSVAAHHFDSKLQKQLLKAASIGMRRCQRPYDADKFVRICRLLRVLNALRLMGIPLTFTQLEELSPASIVDRLVVLGHWPMAVKLCEFLEINSKEGVYKVIAHWCLAMMTTFKEQNRDSESANAHKIAELAQRLISRLRQYPAISYADVAEMASRQGLPALAEILLDLETNVSRQVTAMLKLKQLEKALQRAGQSQQPDLMHLVLRHLRSNMSGLESEIRDEAPDRLLALYEQSDDFIRQALLYLNKAEQSSADVFDSSKTTEFLFKAEKALKNMKETQTAQLIGENAQLIIENVKREEKFGTSLSHLSVRNTFIWAVEHDELAIMDQLRKQHRLVDKQVFLWTIEGFARAGKWQQLEQYARSRKSPIGFLVMCWYYSLSRFLSNHYSEKRDSLILR</sequence>
<comment type="caution">
    <text evidence="1">The sequence shown here is derived from an EMBL/GenBank/DDBJ whole genome shotgun (WGS) entry which is preliminary data.</text>
</comment>
<dbReference type="EMBL" id="CAVMJV010000039">
    <property type="protein sequence ID" value="CAK5079711.1"/>
    <property type="molecule type" value="Genomic_DNA"/>
</dbReference>
<evidence type="ECO:0000313" key="1">
    <source>
        <dbReference type="EMBL" id="CAK5079711.1"/>
    </source>
</evidence>